<keyword evidence="7" id="KW-0547">Nucleotide-binding</keyword>
<evidence type="ECO:0000313" key="17">
    <source>
        <dbReference type="Proteomes" id="UP000278907"/>
    </source>
</evidence>
<keyword evidence="9" id="KW-0648">Protein biosynthesis</keyword>
<dbReference type="InterPro" id="IPR045864">
    <property type="entry name" value="aa-tRNA-synth_II/BPL/LPL"/>
</dbReference>
<evidence type="ECO:0000313" key="16">
    <source>
        <dbReference type="EMBL" id="RKH78381.1"/>
    </source>
</evidence>
<comment type="catalytic activity">
    <reaction evidence="13">
        <text>tRNA(Sec) + L-serine + ATP = L-seryl-tRNA(Sec) + AMP + diphosphate + H(+)</text>
        <dbReference type="Rhea" id="RHEA:42580"/>
        <dbReference type="Rhea" id="RHEA-COMP:9742"/>
        <dbReference type="Rhea" id="RHEA-COMP:10128"/>
        <dbReference type="ChEBI" id="CHEBI:15378"/>
        <dbReference type="ChEBI" id="CHEBI:30616"/>
        <dbReference type="ChEBI" id="CHEBI:33019"/>
        <dbReference type="ChEBI" id="CHEBI:33384"/>
        <dbReference type="ChEBI" id="CHEBI:78442"/>
        <dbReference type="ChEBI" id="CHEBI:78533"/>
        <dbReference type="ChEBI" id="CHEBI:456215"/>
        <dbReference type="EC" id="6.1.1.11"/>
    </reaction>
</comment>
<evidence type="ECO:0000256" key="9">
    <source>
        <dbReference type="ARBA" id="ARBA00022917"/>
    </source>
</evidence>
<evidence type="ECO:0000256" key="6">
    <source>
        <dbReference type="ARBA" id="ARBA00022598"/>
    </source>
</evidence>
<dbReference type="Gene3D" id="3.30.930.10">
    <property type="entry name" value="Bira Bifunctional Protein, Domain 2"/>
    <property type="match status" value="1"/>
</dbReference>
<keyword evidence="6 16" id="KW-0436">Ligase</keyword>
<dbReference type="PRINTS" id="PR00981">
    <property type="entry name" value="TRNASYNTHSER"/>
</dbReference>
<dbReference type="Proteomes" id="UP000278907">
    <property type="component" value="Unassembled WGS sequence"/>
</dbReference>
<dbReference type="InterPro" id="IPR002317">
    <property type="entry name" value="Ser-tRNA-ligase_type_1"/>
</dbReference>
<dbReference type="Pfam" id="PF00587">
    <property type="entry name" value="tRNA-synt_2b"/>
    <property type="match status" value="1"/>
</dbReference>
<feature type="non-terminal residue" evidence="16">
    <location>
        <position position="139"/>
    </location>
</feature>
<evidence type="ECO:0000256" key="12">
    <source>
        <dbReference type="ARBA" id="ARBA00033352"/>
    </source>
</evidence>
<reference evidence="16 17" key="1">
    <citation type="submission" date="2018-09" db="EMBL/GenBank/DDBJ databases">
        <authorList>
            <person name="Livingstone P.G."/>
            <person name="Whitworth D.E."/>
        </authorList>
    </citation>
    <scope>NUCLEOTIDE SEQUENCE [LARGE SCALE GENOMIC DNA]</scope>
    <source>
        <strain evidence="16 17">CA031B</strain>
    </source>
</reference>
<keyword evidence="8" id="KW-0067">ATP-binding</keyword>
<name>A0ABX9Q357_9BACT</name>
<evidence type="ECO:0000256" key="13">
    <source>
        <dbReference type="ARBA" id="ARBA00047929"/>
    </source>
</evidence>
<feature type="domain" description="Aminoacyl-transfer RNA synthetases class-II family profile" evidence="15">
    <location>
        <begin position="1"/>
        <end position="139"/>
    </location>
</feature>
<evidence type="ECO:0000256" key="7">
    <source>
        <dbReference type="ARBA" id="ARBA00022741"/>
    </source>
</evidence>
<gene>
    <name evidence="16" type="ORF">D7Y13_43815</name>
</gene>
<proteinExistence type="inferred from homology"/>
<dbReference type="GO" id="GO:0016874">
    <property type="term" value="F:ligase activity"/>
    <property type="evidence" value="ECO:0007669"/>
    <property type="project" value="UniProtKB-KW"/>
</dbReference>
<organism evidence="16 17">
    <name type="scientific">Corallococcus praedator</name>
    <dbReference type="NCBI Taxonomy" id="2316724"/>
    <lineage>
        <taxon>Bacteria</taxon>
        <taxon>Pseudomonadati</taxon>
        <taxon>Myxococcota</taxon>
        <taxon>Myxococcia</taxon>
        <taxon>Myxococcales</taxon>
        <taxon>Cystobacterineae</taxon>
        <taxon>Myxococcaceae</taxon>
        <taxon>Corallococcus</taxon>
    </lineage>
</organism>
<comment type="caution">
    <text evidence="16">The sequence shown here is derived from an EMBL/GenBank/DDBJ whole genome shotgun (WGS) entry which is preliminary data.</text>
</comment>
<dbReference type="PANTHER" id="PTHR43697:SF1">
    <property type="entry name" value="SERINE--TRNA LIGASE"/>
    <property type="match status" value="1"/>
</dbReference>
<evidence type="ECO:0000256" key="14">
    <source>
        <dbReference type="ARBA" id="ARBA00048823"/>
    </source>
</evidence>
<evidence type="ECO:0000256" key="5">
    <source>
        <dbReference type="ARBA" id="ARBA00022490"/>
    </source>
</evidence>
<evidence type="ECO:0000256" key="1">
    <source>
        <dbReference type="ARBA" id="ARBA00004496"/>
    </source>
</evidence>
<comment type="catalytic activity">
    <reaction evidence="14">
        <text>tRNA(Ser) + L-serine + ATP = L-seryl-tRNA(Ser) + AMP + diphosphate + H(+)</text>
        <dbReference type="Rhea" id="RHEA:12292"/>
        <dbReference type="Rhea" id="RHEA-COMP:9669"/>
        <dbReference type="Rhea" id="RHEA-COMP:9703"/>
        <dbReference type="ChEBI" id="CHEBI:15378"/>
        <dbReference type="ChEBI" id="CHEBI:30616"/>
        <dbReference type="ChEBI" id="CHEBI:33019"/>
        <dbReference type="ChEBI" id="CHEBI:33384"/>
        <dbReference type="ChEBI" id="CHEBI:78442"/>
        <dbReference type="ChEBI" id="CHEBI:78533"/>
        <dbReference type="ChEBI" id="CHEBI:456215"/>
        <dbReference type="EC" id="6.1.1.11"/>
    </reaction>
</comment>
<protein>
    <recommendedName>
        <fullName evidence="4">serine--tRNA ligase</fullName>
        <ecNumber evidence="4">6.1.1.11</ecNumber>
    </recommendedName>
    <alternativeName>
        <fullName evidence="11">Seryl-tRNA synthetase</fullName>
    </alternativeName>
    <alternativeName>
        <fullName evidence="12">Seryl-tRNA(Ser/Sec) synthetase</fullName>
    </alternativeName>
</protein>
<dbReference type="PANTHER" id="PTHR43697">
    <property type="entry name" value="SERYL-TRNA SYNTHETASE"/>
    <property type="match status" value="1"/>
</dbReference>
<evidence type="ECO:0000256" key="2">
    <source>
        <dbReference type="ARBA" id="ARBA00005045"/>
    </source>
</evidence>
<evidence type="ECO:0000259" key="15">
    <source>
        <dbReference type="PROSITE" id="PS50862"/>
    </source>
</evidence>
<comment type="similarity">
    <text evidence="3">Belongs to the class-II aminoacyl-tRNA synthetase family. Type-1 seryl-tRNA synthetase subfamily.</text>
</comment>
<keyword evidence="17" id="KW-1185">Reference proteome</keyword>
<keyword evidence="5" id="KW-0963">Cytoplasm</keyword>
<dbReference type="InterPro" id="IPR006195">
    <property type="entry name" value="aa-tRNA-synth_II"/>
</dbReference>
<dbReference type="InterPro" id="IPR002314">
    <property type="entry name" value="aa-tRNA-synt_IIb"/>
</dbReference>
<accession>A0ABX9Q357</accession>
<comment type="subcellular location">
    <subcellularLocation>
        <location evidence="1">Cytoplasm</location>
    </subcellularLocation>
</comment>
<comment type="pathway">
    <text evidence="2">Aminoacyl-tRNA biosynthesis; selenocysteinyl-tRNA(Sec) biosynthesis; L-seryl-tRNA(Sec) from L-serine and tRNA(Sec): step 1/1.</text>
</comment>
<dbReference type="EMBL" id="RAWI01001214">
    <property type="protein sequence ID" value="RKH78381.1"/>
    <property type="molecule type" value="Genomic_DNA"/>
</dbReference>
<sequence length="139" mass="15725">IQEGYIEVLPPILVNSASLTASGQLPKFAEESFKCDRDDLWLTPTAEVPIASFYREEVLDAEALPIHHCAYTPCFRREAGSYGRDTRGLIRLHQFNKVEMFKFVHPDRSEAELQSLTQDAEGVLQALKLPYRVLQLCTG</sequence>
<feature type="non-terminal residue" evidence="16">
    <location>
        <position position="1"/>
    </location>
</feature>
<evidence type="ECO:0000256" key="4">
    <source>
        <dbReference type="ARBA" id="ARBA00012840"/>
    </source>
</evidence>
<evidence type="ECO:0000256" key="11">
    <source>
        <dbReference type="ARBA" id="ARBA00031113"/>
    </source>
</evidence>
<evidence type="ECO:0000256" key="3">
    <source>
        <dbReference type="ARBA" id="ARBA00010728"/>
    </source>
</evidence>
<dbReference type="RefSeq" id="WP_341870484.1">
    <property type="nucleotide sequence ID" value="NZ_RAWI01001214.1"/>
</dbReference>
<evidence type="ECO:0000256" key="10">
    <source>
        <dbReference type="ARBA" id="ARBA00023146"/>
    </source>
</evidence>
<dbReference type="PROSITE" id="PS50862">
    <property type="entry name" value="AA_TRNA_LIGASE_II"/>
    <property type="match status" value="1"/>
</dbReference>
<dbReference type="EC" id="6.1.1.11" evidence="4"/>
<dbReference type="SUPFAM" id="SSF55681">
    <property type="entry name" value="Class II aaRS and biotin synthetases"/>
    <property type="match status" value="1"/>
</dbReference>
<evidence type="ECO:0000256" key="8">
    <source>
        <dbReference type="ARBA" id="ARBA00022840"/>
    </source>
</evidence>
<keyword evidence="10" id="KW-0030">Aminoacyl-tRNA synthetase</keyword>